<evidence type="ECO:0000313" key="1">
    <source>
        <dbReference type="EMBL" id="KAJ3426876.1"/>
    </source>
</evidence>
<dbReference type="AlphaFoldDB" id="A0AAV7YD97"/>
<dbReference type="InterPro" id="IPR002933">
    <property type="entry name" value="Peptidase_M20"/>
</dbReference>
<reference evidence="1" key="1">
    <citation type="submission" date="2022-08" db="EMBL/GenBank/DDBJ databases">
        <title>Novel sulphate-reducing endosymbionts in the free-living metamonad Anaeramoeba.</title>
        <authorList>
            <person name="Jerlstrom-Hultqvist J."/>
            <person name="Cepicka I."/>
            <person name="Gallot-Lavallee L."/>
            <person name="Salas-Leiva D."/>
            <person name="Curtis B.A."/>
            <person name="Zahonova K."/>
            <person name="Pipaliya S."/>
            <person name="Dacks J."/>
            <person name="Roger A.J."/>
        </authorList>
    </citation>
    <scope>NUCLEOTIDE SEQUENCE</scope>
    <source>
        <strain evidence="1">Busselton2</strain>
    </source>
</reference>
<organism evidence="1 2">
    <name type="scientific">Anaeramoeba flamelloides</name>
    <dbReference type="NCBI Taxonomy" id="1746091"/>
    <lineage>
        <taxon>Eukaryota</taxon>
        <taxon>Metamonada</taxon>
        <taxon>Anaeramoebidae</taxon>
        <taxon>Anaeramoeba</taxon>
    </lineage>
</organism>
<dbReference type="Gene3D" id="3.30.70.360">
    <property type="match status" value="1"/>
</dbReference>
<gene>
    <name evidence="1" type="ORF">M0812_26446</name>
</gene>
<dbReference type="InterPro" id="IPR017439">
    <property type="entry name" value="Amidohydrolase"/>
</dbReference>
<evidence type="ECO:0000313" key="2">
    <source>
        <dbReference type="Proteomes" id="UP001146793"/>
    </source>
</evidence>
<dbReference type="PANTHER" id="PTHR11014">
    <property type="entry name" value="PEPTIDASE M20 FAMILY MEMBER"/>
    <property type="match status" value="1"/>
</dbReference>
<accession>A0AAV7YD97</accession>
<name>A0AAV7YD97_9EUKA</name>
<dbReference type="EMBL" id="JANTQA010000063">
    <property type="protein sequence ID" value="KAJ3426876.1"/>
    <property type="molecule type" value="Genomic_DNA"/>
</dbReference>
<dbReference type="PANTHER" id="PTHR11014:SF169">
    <property type="entry name" value="CLAN MH, FAMILY M20, PEPTIDASE T-LIKE METALLOPEPTIDASE"/>
    <property type="match status" value="1"/>
</dbReference>
<dbReference type="SUPFAM" id="SSF55031">
    <property type="entry name" value="Bacterial exopeptidase dimerisation domain"/>
    <property type="match status" value="1"/>
</dbReference>
<proteinExistence type="predicted"/>
<dbReference type="InterPro" id="IPR036264">
    <property type="entry name" value="Bact_exopeptidase_dim_dom"/>
</dbReference>
<sequence length="417" mass="46936">MLNLQAIFGTRNISIYKQYSRRLKTGLLTKTDFKRILKVYNELFENPEPSGSEKQTSKILINYLRNHTNPNRLLTNVGGYGVIADYSFGEKSNNTVLLRADMDAVPVPKHGKLYSHQCGHNGHMSILLGVAELLKKKKEQAQRKSKESVDNNLNGRVILLFQPSEENGQGAYKMINDPKFLDLNLKKENTKCFALHNIPNYPQGSVILTSTKIFSCASVGTKVSCQGETSHASIPNEGKNPYDVLIPFCSYVSNLPRQIAGFQRALVTPVNLTIGKEWNYGTSPGDGEFNFTLRSTSNEVMNEMKNAILNYPFDQNYQIGIKFNDDFPASENDPSSKKIIIDSAQQLNYQLIERKTAFPWSEDFSHFLLTFKGAIFGLGSGLNNSQLHTHNYQFPEEIIPYGINVFSNIIENILSQN</sequence>
<protein>
    <submittedName>
        <fullName evidence="1">Clan mh family m20 peptidase t-like metallopeptidase</fullName>
    </submittedName>
</protein>
<dbReference type="GO" id="GO:0016787">
    <property type="term" value="F:hydrolase activity"/>
    <property type="evidence" value="ECO:0007669"/>
    <property type="project" value="InterPro"/>
</dbReference>
<dbReference type="SUPFAM" id="SSF53187">
    <property type="entry name" value="Zn-dependent exopeptidases"/>
    <property type="match status" value="1"/>
</dbReference>
<dbReference type="Proteomes" id="UP001146793">
    <property type="component" value="Unassembled WGS sequence"/>
</dbReference>
<comment type="caution">
    <text evidence="1">The sequence shown here is derived from an EMBL/GenBank/DDBJ whole genome shotgun (WGS) entry which is preliminary data.</text>
</comment>
<dbReference type="Gene3D" id="3.40.630.10">
    <property type="entry name" value="Zn peptidases"/>
    <property type="match status" value="1"/>
</dbReference>
<dbReference type="Pfam" id="PF01546">
    <property type="entry name" value="Peptidase_M20"/>
    <property type="match status" value="1"/>
</dbReference>